<organism evidence="2 3">
    <name type="scientific">Aeoliella straminimaris</name>
    <dbReference type="NCBI Taxonomy" id="2954799"/>
    <lineage>
        <taxon>Bacteria</taxon>
        <taxon>Pseudomonadati</taxon>
        <taxon>Planctomycetota</taxon>
        <taxon>Planctomycetia</taxon>
        <taxon>Pirellulales</taxon>
        <taxon>Lacipirellulaceae</taxon>
        <taxon>Aeoliella</taxon>
    </lineage>
</organism>
<name>A0A9X2F8E5_9BACT</name>
<evidence type="ECO:0000313" key="3">
    <source>
        <dbReference type="Proteomes" id="UP001155241"/>
    </source>
</evidence>
<keyword evidence="1" id="KW-0472">Membrane</keyword>
<dbReference type="AlphaFoldDB" id="A0A9X2F8E5"/>
<comment type="caution">
    <text evidence="2">The sequence shown here is derived from an EMBL/GenBank/DDBJ whole genome shotgun (WGS) entry which is preliminary data.</text>
</comment>
<keyword evidence="3" id="KW-1185">Reference proteome</keyword>
<dbReference type="RefSeq" id="WP_252851854.1">
    <property type="nucleotide sequence ID" value="NZ_JAMXLR010000026.1"/>
</dbReference>
<accession>A0A9X2F8E5</accession>
<dbReference type="EMBL" id="JAMXLR010000026">
    <property type="protein sequence ID" value="MCO6043749.1"/>
    <property type="molecule type" value="Genomic_DNA"/>
</dbReference>
<keyword evidence="1" id="KW-1133">Transmembrane helix</keyword>
<keyword evidence="1" id="KW-0812">Transmembrane</keyword>
<sequence length="259" mass="28542">MNHCKPMEKTPNSNLRRSLRAMFAGAWMANLALWIGVAWWIAASGTSIRTIDAASRQALRLTTGNGEPSFSDPGWVVLWVPVAVVATGLLMFISVLLGPRPFRTIRYWLLLVAAFAAWASLGTARQDLHWVGQQHRLAGKLPAASPLVDQLRQDWPVDESGTDVLGPYLAYPKPNPTTLLLATNAPLEGTDLSISAVERSPAGAICMELAGNESPAWLEWRPSDDEPHSFTSGLETRYEVGQFARLAPHWYLVRYGIVR</sequence>
<protein>
    <submittedName>
        <fullName evidence="2">Uncharacterized protein</fullName>
    </submittedName>
</protein>
<dbReference type="Proteomes" id="UP001155241">
    <property type="component" value="Unassembled WGS sequence"/>
</dbReference>
<feature type="transmembrane region" description="Helical" evidence="1">
    <location>
        <begin position="76"/>
        <end position="98"/>
    </location>
</feature>
<evidence type="ECO:0000313" key="2">
    <source>
        <dbReference type="EMBL" id="MCO6043749.1"/>
    </source>
</evidence>
<gene>
    <name evidence="2" type="ORF">NG895_07500</name>
</gene>
<reference evidence="2" key="1">
    <citation type="submission" date="2022-06" db="EMBL/GenBank/DDBJ databases">
        <title>Aeoliella straminimaris, a novel planctomycete from sediments.</title>
        <authorList>
            <person name="Vitorino I.R."/>
            <person name="Lage O.M."/>
        </authorList>
    </citation>
    <scope>NUCLEOTIDE SEQUENCE</scope>
    <source>
        <strain evidence="2">ICT_H6.2</strain>
    </source>
</reference>
<evidence type="ECO:0000256" key="1">
    <source>
        <dbReference type="SAM" id="Phobius"/>
    </source>
</evidence>
<feature type="transmembrane region" description="Helical" evidence="1">
    <location>
        <begin position="105"/>
        <end position="124"/>
    </location>
</feature>
<feature type="transmembrane region" description="Helical" evidence="1">
    <location>
        <begin position="21"/>
        <end position="42"/>
    </location>
</feature>
<proteinExistence type="predicted"/>